<dbReference type="SMART" id="SM00487">
    <property type="entry name" value="DEXDc"/>
    <property type="match status" value="1"/>
</dbReference>
<feature type="domain" description="Helicase ATP-binding" evidence="7">
    <location>
        <begin position="388"/>
        <end position="560"/>
    </location>
</feature>
<dbReference type="SMART" id="SM00490">
    <property type="entry name" value="HELICc"/>
    <property type="match status" value="1"/>
</dbReference>
<dbReference type="RefSeq" id="XP_005099433.1">
    <property type="nucleotide sequence ID" value="XM_005099376.3"/>
</dbReference>
<evidence type="ECO:0000313" key="11">
    <source>
        <dbReference type="RefSeq" id="XP_005099434.1"/>
    </source>
</evidence>
<feature type="compositionally biased region" description="Polar residues" evidence="6">
    <location>
        <begin position="97"/>
        <end position="106"/>
    </location>
</feature>
<dbReference type="SUPFAM" id="SSF52540">
    <property type="entry name" value="P-loop containing nucleoside triphosphate hydrolases"/>
    <property type="match status" value="1"/>
</dbReference>
<dbReference type="GeneID" id="101858185"/>
<dbReference type="InterPro" id="IPR001650">
    <property type="entry name" value="Helicase_C-like"/>
</dbReference>
<proteinExistence type="predicted"/>
<sequence length="1146" mass="128150">MADDDNDDEELITRRRSRGKRSKRMAKIPNSTVNSPHLLKIPVEEMTSPVNKQGFEVDQESDFLNESDLILAQLDFENELEEEYSDSSHRSRKRSIPLSSMEVQNRNHSKRQLCQPVSDKNIINKDSKDFQVDVNCENKGGPDKEIVSDSSSVLFHSHGEDCDKKPLLCDGDIHDDEKDLFEDEDDFFYPLDLSHLESSEKSQTDHREESPGHSGKRFHKVSSSNNVIVTTSSDKRDSSALPADVVSSSEIQNSCLVAKISVAEKDVSVVNNSRKNVSEVDNSGKYVSAVDNSGKDVSVVDASMSLKDRLKQRLRQNAGVAIVKRNLEEEIRSEALVKARLDASQIRKEGGKDDIGPFYGLPVKVKELYESLRRIKKLYDWQHECLLLPAIQAHQNLIYTLPTSGGKTLVAEILIMKELLCHQKDALLILPFVSIVQEKVQTISEFATELGFLVEEYAGGKGRFPPIKRQTKKSLYIATMEKGHSLINSLIDTERMSSLGLVIVDELHMIGEGGSRGATLESTLLKLLKFKDVQIVGMSATLNNLQDLQAFMKAEVYHNDFRPVSLQEYVKVEDNIFHVNNKALSADEKLQHDKTVTFPYSSEVLKQDPDHLLGLVLEVIPQHSCLLFCPTKKNCENVAMMLSKLMCNYHRHLTDVNKVKRKELLAELKQNGNGMLCPVLEYTVHFGIAYHHSGLTGDERKVIEEAYANGVLCLLTCTSTLAAGVNLPAKRVILRSPHIGSCFIKYSQYKQMVGRAGRAGIDSSGESILIVKRQDRMKAKDLFAGPQDFCYSSLGHDDGTGVRSLLLSSIGLKLITDTKSAFDLVKSSLLNIQAEELGVDVEALTRDALKCLRDENLILESGNDSDESESSSHLQVTSLGKATFKGAVNHTYSSQLYNDLKQAEESLNLSTHLHLLYLVTPYDAARDVSPDWNIYLNQFCKLSEMELKAAAAVGVPESYINLKASGRRPRKKVSELTVKRFYLTLILWDLWNQRSVWDVADRFSLPRGYVQNLLAQAAAFASCVFHFCQELEEFWAYQDLMQNFVKRLGYCVTTELVPLMEVPGVKLARAKQLFAAGYKTVSQLSFAEPTDLTKHIEHLSLRAARQLICAAKNVLEEKTAVLLEEVENLVAVPGGTLNTGSTEKPI</sequence>
<feature type="region of interest" description="Disordered" evidence="6">
    <location>
        <begin position="197"/>
        <end position="224"/>
    </location>
</feature>
<evidence type="ECO:0000256" key="6">
    <source>
        <dbReference type="SAM" id="MobiDB-lite"/>
    </source>
</evidence>
<keyword evidence="4" id="KW-0067">ATP-binding</keyword>
<protein>
    <submittedName>
        <fullName evidence="10 11">Helicase POLQ-like isoform X1</fullName>
    </submittedName>
</protein>
<dbReference type="Pfam" id="PF00270">
    <property type="entry name" value="DEAD"/>
    <property type="match status" value="1"/>
</dbReference>
<evidence type="ECO:0000259" key="7">
    <source>
        <dbReference type="PROSITE" id="PS51192"/>
    </source>
</evidence>
<dbReference type="Gene3D" id="1.10.150.20">
    <property type="entry name" value="5' to 3' exonuclease, C-terminal subdomain"/>
    <property type="match status" value="1"/>
</dbReference>
<feature type="compositionally biased region" description="Basic residues" evidence="6">
    <location>
        <begin position="14"/>
        <end position="26"/>
    </location>
</feature>
<dbReference type="InterPro" id="IPR048960">
    <property type="entry name" value="POLQ-like_helical"/>
</dbReference>
<feature type="region of interest" description="Disordered" evidence="6">
    <location>
        <begin position="80"/>
        <end position="112"/>
    </location>
</feature>
<evidence type="ECO:0000256" key="5">
    <source>
        <dbReference type="ARBA" id="ARBA00048988"/>
    </source>
</evidence>
<dbReference type="Pfam" id="PF20470">
    <property type="entry name" value="HTH_61"/>
    <property type="match status" value="1"/>
</dbReference>
<gene>
    <name evidence="10 11" type="primary">LOC101858185</name>
</gene>
<dbReference type="Pfam" id="PF21099">
    <property type="entry name" value="POLQ_helical"/>
    <property type="match status" value="1"/>
</dbReference>
<dbReference type="RefSeq" id="XP_005099434.1">
    <property type="nucleotide sequence ID" value="XM_005099377.3"/>
</dbReference>
<evidence type="ECO:0000313" key="9">
    <source>
        <dbReference type="Proteomes" id="UP000694888"/>
    </source>
</evidence>
<evidence type="ECO:0000256" key="1">
    <source>
        <dbReference type="ARBA" id="ARBA00022741"/>
    </source>
</evidence>
<feature type="compositionally biased region" description="Acidic residues" evidence="6">
    <location>
        <begin position="1"/>
        <end position="10"/>
    </location>
</feature>
<reference evidence="10 11" key="1">
    <citation type="submission" date="2025-05" db="UniProtKB">
        <authorList>
            <consortium name="RefSeq"/>
        </authorList>
    </citation>
    <scope>IDENTIFICATION</scope>
</reference>
<dbReference type="PROSITE" id="PS51194">
    <property type="entry name" value="HELICASE_CTER"/>
    <property type="match status" value="1"/>
</dbReference>
<keyword evidence="2" id="KW-0378">Hydrolase</keyword>
<accession>A0ABM0JQW4</accession>
<dbReference type="SUPFAM" id="SSF158702">
    <property type="entry name" value="Sec63 N-terminal domain-like"/>
    <property type="match status" value="1"/>
</dbReference>
<dbReference type="InterPro" id="IPR046931">
    <property type="entry name" value="HTH_61"/>
</dbReference>
<dbReference type="PANTHER" id="PTHR47961">
    <property type="entry name" value="DNA POLYMERASE THETA, PUTATIVE (AFU_ORTHOLOGUE AFUA_1G05260)-RELATED"/>
    <property type="match status" value="1"/>
</dbReference>
<organism evidence="9 11">
    <name type="scientific">Aplysia californica</name>
    <name type="common">California sea hare</name>
    <dbReference type="NCBI Taxonomy" id="6500"/>
    <lineage>
        <taxon>Eukaryota</taxon>
        <taxon>Metazoa</taxon>
        <taxon>Spiralia</taxon>
        <taxon>Lophotrochozoa</taxon>
        <taxon>Mollusca</taxon>
        <taxon>Gastropoda</taxon>
        <taxon>Heterobranchia</taxon>
        <taxon>Euthyneura</taxon>
        <taxon>Tectipleura</taxon>
        <taxon>Aplysiida</taxon>
        <taxon>Aplysioidea</taxon>
        <taxon>Aplysiidae</taxon>
        <taxon>Aplysia</taxon>
    </lineage>
</organism>
<dbReference type="PANTHER" id="PTHR47961:SF12">
    <property type="entry name" value="HELICASE POLQ-LIKE"/>
    <property type="match status" value="1"/>
</dbReference>
<dbReference type="Pfam" id="PF00271">
    <property type="entry name" value="Helicase_C"/>
    <property type="match status" value="1"/>
</dbReference>
<dbReference type="InterPro" id="IPR011545">
    <property type="entry name" value="DEAD/DEAH_box_helicase_dom"/>
</dbReference>
<keyword evidence="1" id="KW-0547">Nucleotide-binding</keyword>
<evidence type="ECO:0000313" key="10">
    <source>
        <dbReference type="RefSeq" id="XP_005099433.1"/>
    </source>
</evidence>
<evidence type="ECO:0000256" key="2">
    <source>
        <dbReference type="ARBA" id="ARBA00022801"/>
    </source>
</evidence>
<dbReference type="InterPro" id="IPR050474">
    <property type="entry name" value="Hel308_SKI2-like"/>
</dbReference>
<dbReference type="Proteomes" id="UP000694888">
    <property type="component" value="Unplaced"/>
</dbReference>
<dbReference type="PROSITE" id="PS51192">
    <property type="entry name" value="HELICASE_ATP_BIND_1"/>
    <property type="match status" value="1"/>
</dbReference>
<feature type="compositionally biased region" description="Basic and acidic residues" evidence="6">
    <location>
        <begin position="197"/>
        <end position="211"/>
    </location>
</feature>
<dbReference type="Gene3D" id="3.40.50.300">
    <property type="entry name" value="P-loop containing nucleotide triphosphate hydrolases"/>
    <property type="match status" value="2"/>
</dbReference>
<evidence type="ECO:0000256" key="4">
    <source>
        <dbReference type="ARBA" id="ARBA00022840"/>
    </source>
</evidence>
<comment type="catalytic activity">
    <reaction evidence="5">
        <text>ATP + H2O = ADP + phosphate + H(+)</text>
        <dbReference type="Rhea" id="RHEA:13065"/>
        <dbReference type="ChEBI" id="CHEBI:15377"/>
        <dbReference type="ChEBI" id="CHEBI:15378"/>
        <dbReference type="ChEBI" id="CHEBI:30616"/>
        <dbReference type="ChEBI" id="CHEBI:43474"/>
        <dbReference type="ChEBI" id="CHEBI:456216"/>
        <dbReference type="EC" id="5.6.2.4"/>
    </reaction>
</comment>
<keyword evidence="9" id="KW-1185">Reference proteome</keyword>
<dbReference type="CDD" id="cd18026">
    <property type="entry name" value="DEXHc_POLQ-like"/>
    <property type="match status" value="1"/>
</dbReference>
<evidence type="ECO:0000256" key="3">
    <source>
        <dbReference type="ARBA" id="ARBA00022806"/>
    </source>
</evidence>
<dbReference type="Gene3D" id="1.10.3380.20">
    <property type="match status" value="1"/>
</dbReference>
<feature type="domain" description="Helicase C-terminal" evidence="8">
    <location>
        <begin position="608"/>
        <end position="806"/>
    </location>
</feature>
<name>A0ABM0JQW4_APLCA</name>
<dbReference type="CDD" id="cd18795">
    <property type="entry name" value="SF2_C_Ski2"/>
    <property type="match status" value="1"/>
</dbReference>
<evidence type="ECO:0000259" key="8">
    <source>
        <dbReference type="PROSITE" id="PS51194"/>
    </source>
</evidence>
<keyword evidence="3" id="KW-0347">Helicase</keyword>
<dbReference type="InterPro" id="IPR027417">
    <property type="entry name" value="P-loop_NTPase"/>
</dbReference>
<feature type="region of interest" description="Disordered" evidence="6">
    <location>
        <begin position="1"/>
        <end position="38"/>
    </location>
</feature>
<dbReference type="InterPro" id="IPR014001">
    <property type="entry name" value="Helicase_ATP-bd"/>
</dbReference>